<dbReference type="PANTHER" id="PTHR33744">
    <property type="entry name" value="CARBOHYDRATE DIACID REGULATOR"/>
    <property type="match status" value="1"/>
</dbReference>
<proteinExistence type="inferred from homology"/>
<dbReference type="Gene3D" id="1.10.10.2840">
    <property type="entry name" value="PucR C-terminal helix-turn-helix domain"/>
    <property type="match status" value="1"/>
</dbReference>
<evidence type="ECO:0000313" key="5">
    <source>
        <dbReference type="EMBL" id="RMI08768.1"/>
    </source>
</evidence>
<organism evidence="5 6">
    <name type="scientific">Cellulomonas triticagri</name>
    <dbReference type="NCBI Taxonomy" id="2483352"/>
    <lineage>
        <taxon>Bacteria</taxon>
        <taxon>Bacillati</taxon>
        <taxon>Actinomycetota</taxon>
        <taxon>Actinomycetes</taxon>
        <taxon>Micrococcales</taxon>
        <taxon>Cellulomonadaceae</taxon>
        <taxon>Cellulomonas</taxon>
    </lineage>
</organism>
<dbReference type="InterPro" id="IPR051448">
    <property type="entry name" value="CdaR-like_regulators"/>
</dbReference>
<dbReference type="Proteomes" id="UP000269289">
    <property type="component" value="Unassembled WGS sequence"/>
</dbReference>
<accession>A0A3M2JEN9</accession>
<feature type="domain" description="PucR C-terminal helix-turn-helix" evidence="3">
    <location>
        <begin position="454"/>
        <end position="510"/>
    </location>
</feature>
<keyword evidence="6" id="KW-1185">Reference proteome</keyword>
<evidence type="ECO:0000256" key="1">
    <source>
        <dbReference type="ARBA" id="ARBA00006754"/>
    </source>
</evidence>
<dbReference type="InterPro" id="IPR025736">
    <property type="entry name" value="PucR_C-HTH_dom"/>
</dbReference>
<dbReference type="InterPro" id="IPR042070">
    <property type="entry name" value="PucR_C-HTH_sf"/>
</dbReference>
<reference evidence="5 6" key="1">
    <citation type="submission" date="2018-10" db="EMBL/GenBank/DDBJ databases">
        <title>Isolation, diversity and antifungal activity of actinobacteria from wheat.</title>
        <authorList>
            <person name="Han C."/>
        </authorList>
    </citation>
    <scope>NUCLEOTIDE SEQUENCE [LARGE SCALE GENOMIC DNA]</scope>
    <source>
        <strain evidence="5 6">NEAU-YY56</strain>
    </source>
</reference>
<feature type="domain" description="CdaR GGDEF-like" evidence="4">
    <location>
        <begin position="284"/>
        <end position="397"/>
    </location>
</feature>
<dbReference type="PANTHER" id="PTHR33744:SF17">
    <property type="entry name" value="CONSERVED PROTEIN"/>
    <property type="match status" value="1"/>
</dbReference>
<protein>
    <submittedName>
        <fullName evidence="5">PucR family transcriptional regulator</fullName>
    </submittedName>
</protein>
<dbReference type="Pfam" id="PF07905">
    <property type="entry name" value="PucR"/>
    <property type="match status" value="1"/>
</dbReference>
<dbReference type="OrthoDB" id="3190266at2"/>
<comment type="caution">
    <text evidence="5">The sequence shown here is derived from an EMBL/GenBank/DDBJ whole genome shotgun (WGS) entry which is preliminary data.</text>
</comment>
<gene>
    <name evidence="5" type="ORF">EBM89_13165</name>
</gene>
<dbReference type="EMBL" id="RFFI01000072">
    <property type="protein sequence ID" value="RMI08768.1"/>
    <property type="molecule type" value="Genomic_DNA"/>
</dbReference>
<dbReference type="Pfam" id="PF17853">
    <property type="entry name" value="GGDEF_2"/>
    <property type="match status" value="1"/>
</dbReference>
<evidence type="ECO:0000259" key="2">
    <source>
        <dbReference type="Pfam" id="PF07905"/>
    </source>
</evidence>
<dbReference type="Pfam" id="PF13556">
    <property type="entry name" value="HTH_30"/>
    <property type="match status" value="1"/>
</dbReference>
<sequence>MDVRDLLADPDLGLSVVAAEPDALDRPVTAAYITDLPDPSRFLSTGDVVLTSGLWLDRADGAATFLGALARQDVAAVVIGLIEIGVIPDDVIALCRERGLTLLTVSPGVSFRRIADEIAARQPGSATGLATRTMRFSRRIADTVSRGGGVAELLGQFSAEFAIGCWVIDETGMLLASAGAAPDRAQVAEQWNAVIAREHDKRVIVPGAQTGLGPATIIRTGARDRSGFFGCWGDHRSFSDEVTLAMDALVGALRVEMELAGRWRETRDAQVAALITSIRDQEASPGAISARMRLEGLGPQDETTIVAARVDDPRFPRAAVLEMLQRTLTALGHRVMGCRSEDLAILLVNGAGTEERPLAEHLAEEYHALLAGRQLRVGMSDPVSGVSRLNSAIATAVERVQNATGAEPVVVSTSLHVQTHRALLRMLGESTRSGYAREVLAPLLSYDERHNADLVGTLRAFLDGGGAWQETARQLHLHTNTLRYRIARIEELTNRDMSTMADRVDLFLAMTCLDETED</sequence>
<evidence type="ECO:0000259" key="4">
    <source>
        <dbReference type="Pfam" id="PF17853"/>
    </source>
</evidence>
<dbReference type="InterPro" id="IPR012914">
    <property type="entry name" value="PucR_dom"/>
</dbReference>
<evidence type="ECO:0000259" key="3">
    <source>
        <dbReference type="Pfam" id="PF13556"/>
    </source>
</evidence>
<dbReference type="InterPro" id="IPR041522">
    <property type="entry name" value="CdaR_GGDEF"/>
</dbReference>
<feature type="domain" description="Purine catabolism PurC-like" evidence="2">
    <location>
        <begin position="5"/>
        <end position="119"/>
    </location>
</feature>
<name>A0A3M2JEN9_9CELL</name>
<comment type="similarity">
    <text evidence="1">Belongs to the CdaR family.</text>
</comment>
<dbReference type="AlphaFoldDB" id="A0A3M2JEN9"/>
<dbReference type="RefSeq" id="WP_122149878.1">
    <property type="nucleotide sequence ID" value="NZ_RFFI01000072.1"/>
</dbReference>
<evidence type="ECO:0000313" key="6">
    <source>
        <dbReference type="Proteomes" id="UP000269289"/>
    </source>
</evidence>